<feature type="repeat" description="HEAT" evidence="2">
    <location>
        <begin position="1440"/>
        <end position="1478"/>
    </location>
</feature>
<protein>
    <submittedName>
        <fullName evidence="5">Uncharacterized protein</fullName>
    </submittedName>
</protein>
<dbReference type="Pfam" id="PF25151">
    <property type="entry name" value="TPR_Trm732_C"/>
    <property type="match status" value="1"/>
</dbReference>
<organism evidence="5 6">
    <name type="scientific">Blomia tropicalis</name>
    <name type="common">Mite</name>
    <dbReference type="NCBI Taxonomy" id="40697"/>
    <lineage>
        <taxon>Eukaryota</taxon>
        <taxon>Metazoa</taxon>
        <taxon>Ecdysozoa</taxon>
        <taxon>Arthropoda</taxon>
        <taxon>Chelicerata</taxon>
        <taxon>Arachnida</taxon>
        <taxon>Acari</taxon>
        <taxon>Acariformes</taxon>
        <taxon>Sarcoptiformes</taxon>
        <taxon>Astigmata</taxon>
        <taxon>Glycyphagoidea</taxon>
        <taxon>Echimyopodidae</taxon>
        <taxon>Blomia</taxon>
    </lineage>
</organism>
<dbReference type="Proteomes" id="UP001142055">
    <property type="component" value="Chromosome 2"/>
</dbReference>
<dbReference type="InterPro" id="IPR019442">
    <property type="entry name" value="THADA/TRM732_DUF2428"/>
</dbReference>
<proteinExistence type="predicted"/>
<name>A0A9Q0M6I5_BLOTA</name>
<dbReference type="InterPro" id="IPR051954">
    <property type="entry name" value="tRNA_methyltransferase_THADA"/>
</dbReference>
<evidence type="ECO:0000313" key="6">
    <source>
        <dbReference type="Proteomes" id="UP001142055"/>
    </source>
</evidence>
<feature type="domain" description="DUF2428" evidence="3">
    <location>
        <begin position="701"/>
        <end position="949"/>
    </location>
</feature>
<dbReference type="InterPro" id="IPR056842">
    <property type="entry name" value="THADA-like_TPR_C"/>
</dbReference>
<dbReference type="InterPro" id="IPR021133">
    <property type="entry name" value="HEAT_type_2"/>
</dbReference>
<dbReference type="GO" id="GO:0005829">
    <property type="term" value="C:cytosol"/>
    <property type="evidence" value="ECO:0007669"/>
    <property type="project" value="TreeGrafter"/>
</dbReference>
<evidence type="ECO:0000256" key="2">
    <source>
        <dbReference type="PROSITE-ProRule" id="PRU00103"/>
    </source>
</evidence>
<evidence type="ECO:0000256" key="1">
    <source>
        <dbReference type="ARBA" id="ARBA00022694"/>
    </source>
</evidence>
<dbReference type="Pfam" id="PF10350">
    <property type="entry name" value="DUF2428"/>
    <property type="match status" value="1"/>
</dbReference>
<accession>A0A9Q0M6I5</accession>
<dbReference type="PANTHER" id="PTHR14387">
    <property type="entry name" value="THADA/DEATH RECEPTOR INTERACTING PROTEIN"/>
    <property type="match status" value="1"/>
</dbReference>
<evidence type="ECO:0000313" key="5">
    <source>
        <dbReference type="EMBL" id="KAJ6219877.1"/>
    </source>
</evidence>
<evidence type="ECO:0000259" key="4">
    <source>
        <dbReference type="Pfam" id="PF25151"/>
    </source>
</evidence>
<keyword evidence="1" id="KW-0819">tRNA processing</keyword>
<dbReference type="GO" id="GO:0030488">
    <property type="term" value="P:tRNA methylation"/>
    <property type="evidence" value="ECO:0007669"/>
    <property type="project" value="TreeGrafter"/>
</dbReference>
<dbReference type="PANTHER" id="PTHR14387:SF7">
    <property type="entry name" value="THYROID ADENOMA-ASSOCIATED PROTEIN"/>
    <property type="match status" value="1"/>
</dbReference>
<feature type="domain" description="tRNA (32-2'-O)-methyltransferase regulator THADA-like C-terminal TPR repeats region" evidence="4">
    <location>
        <begin position="963"/>
        <end position="1113"/>
    </location>
</feature>
<reference evidence="5" key="1">
    <citation type="submission" date="2022-12" db="EMBL/GenBank/DDBJ databases">
        <title>Genome assemblies of Blomia tropicalis.</title>
        <authorList>
            <person name="Cui Y."/>
        </authorList>
    </citation>
    <scope>NUCLEOTIDE SEQUENCE</scope>
    <source>
        <tissue evidence="5">Adult mites</tissue>
    </source>
</reference>
<gene>
    <name evidence="5" type="ORF">RDWZM_005689</name>
</gene>
<dbReference type="PROSITE" id="PS50077">
    <property type="entry name" value="HEAT_REPEAT"/>
    <property type="match status" value="1"/>
</dbReference>
<comment type="caution">
    <text evidence="5">The sequence shown here is derived from an EMBL/GenBank/DDBJ whole genome shotgun (WGS) entry which is preliminary data.</text>
</comment>
<keyword evidence="6" id="KW-1185">Reference proteome</keyword>
<evidence type="ECO:0000259" key="3">
    <source>
        <dbReference type="Pfam" id="PF10350"/>
    </source>
</evidence>
<sequence>MADLTFLKFCFPLEAQELDVSVQVRSILNLIRSTNGVFDWKSTIFQQLINQPKINQIDPNLVKVMVCLTLDYPSTSPINKIALKVLLSDKITFKTQFSQIFFQYYKNTLPNACEFSFITLIKSFNQTLDNIRNILQNLSHVEFDWEMLKWVNQIGQIISEMMKNNSELSSQSEIFALLSSFFHRQFILVKLILINLEINKDQLQECKILVNSYCERILVTLNLPYPVGVVVEGSFVFIRLVFLLGNDQSQYLSTLIQYLNEYIDHLNPRIITSLISSFLLQSNRSLSLLEYQFLFFNSTNLKELIFNLVDLWLTKTDTEFVYFTSMLYLNLTKFILESISNCNEIHLYTKMIKFIVKEIFSFVQTYWSFSNIEHLFESLSNCIRIMETIQTETEFHTFLENDIYHHFINCKNFSSIYRLITLIHQSVEPRHFSTVFGNEIVMQHTIQSSIENFLFHQNDKTEKLFSLTTYQVSNRNIVLVCFISIRFDLMSTSEAKLEQLKFEIEELVFNSGQQLISSFMFNVILPKMFQMKLCDNTLHLLLQHLVKQEKIYSLDPDMIFSLIRLNRQYDLKLLEDETLFLQTFIDQLTDFEDDQVRLRILSLMNLRQSLMIRSNHLLEMVHPNEALTGAVLCKMVNQIDQIDHCETLIRLLDEMETRKKAIKIDLMASVNSLPIYPILLAMRIIICDENFSFESQQAKSFITKLTNQCIEACKLFEPIVCNDSPEGHLPLEEFNRLNDRGESLRKLYVRSQMLLLNGWMTVKESVNILSNVVAMFPNHDLNDNLIQCDQARYVIDFIYQSQLTLVHRGAFEQCSYAFNRLISAIWKHNCPICSSRFQEIIIEIQSCLNGKQVNGFKGQSITRRSGGLPLVMQSILSAEPKTLSGNSLGHEFIRSLIGILDLENENVFESWQVIHSLNILKSLVHDSRLFDLMTIWIESILKLSIRWLERNATYGRMAYSIQNSSSMLFTAIVIRIFGVRRSSSQSDHHQQNRMSSLVFFQMFPTLFSFLYERIENIDKLHNFSSAYSSLIILSHLVPSINEKNVFDICRFLNPLRIMILQCRDLRLRSKAVQVFGQLLSKTNYEEQLEWLSTQIDHNCKLLMWNQLHGTGLLLSELTLLSSKMESTQFNNIYRQIGKLFQFDLYWKIPCVVLQPFHLVHCRIYPFTIDDHRALLIDLATSQPKNIHQIGFDHCSVNLFLDTLIHCIPLDINEFLACAQQLSEQNHNPNGRLLLWTLLNDILDSNGTNKLLRRLQRDTVFDGQIMELLDSFKRLNKNGQLKLNAIMINETISSFIVKSEEWSILSQSNMKQNDLYLLTNVQFDLLHEMVCFVYNANILGYIDLKQFLIAKLKLDPKNLVENLNLISVDENLHYSFLLLAITCNEPVSYQKLADHLFHLSCDISNQTGRETVIHCLEFCLPLYIKQNQTHTFNLNRVFLQLFKSLFNLIQDDETSIRNQAAKLILNLSPIEENKKISKHLKLNKAVSLLVSALDFDEVPSLLFELVVDLYFEAINRNEESDCDYDEFLFDKCKPHEFSNNNLLIQFLITQLKQRLFPKESFLENLPLAEQIETISNKMKQTTDLTEKIEQKLKHFLM</sequence>
<dbReference type="EMBL" id="JAPWDV010000002">
    <property type="protein sequence ID" value="KAJ6219877.1"/>
    <property type="molecule type" value="Genomic_DNA"/>
</dbReference>